<evidence type="ECO:0000313" key="3">
    <source>
        <dbReference type="Proteomes" id="UP000324222"/>
    </source>
</evidence>
<accession>A0A5B7IGA1</accession>
<feature type="signal peptide" evidence="1">
    <location>
        <begin position="1"/>
        <end position="20"/>
    </location>
</feature>
<evidence type="ECO:0000313" key="2">
    <source>
        <dbReference type="EMBL" id="MPC79584.1"/>
    </source>
</evidence>
<keyword evidence="1" id="KW-0732">Signal</keyword>
<proteinExistence type="predicted"/>
<protein>
    <recommendedName>
        <fullName evidence="4">Secreted protein</fullName>
    </recommendedName>
</protein>
<comment type="caution">
    <text evidence="2">The sequence shown here is derived from an EMBL/GenBank/DDBJ whole genome shotgun (WGS) entry which is preliminary data.</text>
</comment>
<dbReference type="Proteomes" id="UP000324222">
    <property type="component" value="Unassembled WGS sequence"/>
</dbReference>
<dbReference type="AlphaFoldDB" id="A0A5B7IGA1"/>
<feature type="chain" id="PRO_5023053050" description="Secreted protein" evidence="1">
    <location>
        <begin position="21"/>
        <end position="101"/>
    </location>
</feature>
<gene>
    <name evidence="2" type="ORF">E2C01_074119</name>
</gene>
<dbReference type="EMBL" id="VSRR010051520">
    <property type="protein sequence ID" value="MPC79584.1"/>
    <property type="molecule type" value="Genomic_DNA"/>
</dbReference>
<reference evidence="2 3" key="1">
    <citation type="submission" date="2019-05" db="EMBL/GenBank/DDBJ databases">
        <title>Another draft genome of Portunus trituberculatus and its Hox gene families provides insights of decapod evolution.</title>
        <authorList>
            <person name="Jeong J.-H."/>
            <person name="Song I."/>
            <person name="Kim S."/>
            <person name="Choi T."/>
            <person name="Kim D."/>
            <person name="Ryu S."/>
            <person name="Kim W."/>
        </authorList>
    </citation>
    <scope>NUCLEOTIDE SEQUENCE [LARGE SCALE GENOMIC DNA]</scope>
    <source>
        <tissue evidence="2">Muscle</tissue>
    </source>
</reference>
<sequence>MVRLACVFLLWCLFVPYGHRAAALLHDHLTSLEYIFSVDETARVPLLSLGSGAIWGTKLETQDTEKGLRWWLEGLVAACLCCEVFEDRCRCWARRNKKMMK</sequence>
<evidence type="ECO:0008006" key="4">
    <source>
        <dbReference type="Google" id="ProtNLM"/>
    </source>
</evidence>
<keyword evidence="3" id="KW-1185">Reference proteome</keyword>
<evidence type="ECO:0000256" key="1">
    <source>
        <dbReference type="SAM" id="SignalP"/>
    </source>
</evidence>
<name>A0A5B7IGA1_PORTR</name>
<organism evidence="2 3">
    <name type="scientific">Portunus trituberculatus</name>
    <name type="common">Swimming crab</name>
    <name type="synonym">Neptunus trituberculatus</name>
    <dbReference type="NCBI Taxonomy" id="210409"/>
    <lineage>
        <taxon>Eukaryota</taxon>
        <taxon>Metazoa</taxon>
        <taxon>Ecdysozoa</taxon>
        <taxon>Arthropoda</taxon>
        <taxon>Crustacea</taxon>
        <taxon>Multicrustacea</taxon>
        <taxon>Malacostraca</taxon>
        <taxon>Eumalacostraca</taxon>
        <taxon>Eucarida</taxon>
        <taxon>Decapoda</taxon>
        <taxon>Pleocyemata</taxon>
        <taxon>Brachyura</taxon>
        <taxon>Eubrachyura</taxon>
        <taxon>Portunoidea</taxon>
        <taxon>Portunidae</taxon>
        <taxon>Portuninae</taxon>
        <taxon>Portunus</taxon>
    </lineage>
</organism>